<comment type="caution">
    <text evidence="1">The sequence shown here is derived from an EMBL/GenBank/DDBJ whole genome shotgun (WGS) entry which is preliminary data.</text>
</comment>
<sequence length="69" mass="7344">MQIAGVSTSQVAQVNAGSDPVRSAFAVGVQRQLLDQQEQVAQRLINAVPEPQEVARADQRVGGNIDLFA</sequence>
<protein>
    <recommendedName>
        <fullName evidence="3">Motility protein</fullName>
    </recommendedName>
</protein>
<dbReference type="AlphaFoldDB" id="A0A6N4E7D1"/>
<proteinExistence type="predicted"/>
<accession>A0A6N4E7D1</accession>
<evidence type="ECO:0000313" key="2">
    <source>
        <dbReference type="Proteomes" id="UP000250928"/>
    </source>
</evidence>
<dbReference type="EMBL" id="PQCO01000107">
    <property type="protein sequence ID" value="PUE04866.1"/>
    <property type="molecule type" value="Genomic_DNA"/>
</dbReference>
<organism evidence="1 2">
    <name type="scientific">Candidatus Sedimenticola endophacoides</name>
    <dbReference type="NCBI Taxonomy" id="2548426"/>
    <lineage>
        <taxon>Bacteria</taxon>
        <taxon>Pseudomonadati</taxon>
        <taxon>Pseudomonadota</taxon>
        <taxon>Gammaproteobacteria</taxon>
        <taxon>Chromatiales</taxon>
        <taxon>Sedimenticolaceae</taxon>
        <taxon>Sedimenticola</taxon>
    </lineage>
</organism>
<reference evidence="1 2" key="1">
    <citation type="submission" date="2018-01" db="EMBL/GenBank/DDBJ databases">
        <title>Novel co-symbiosis in the lucinid bivalve Phacoides pectinatus.</title>
        <authorList>
            <person name="Lim S.J."/>
            <person name="Davis B.G."/>
            <person name="Gill D.E."/>
            <person name="Engel A.S."/>
            <person name="Anderson L.C."/>
            <person name="Campbell B.J."/>
        </authorList>
    </citation>
    <scope>NUCLEOTIDE SEQUENCE [LARGE SCALE GENOMIC DNA]</scope>
    <source>
        <strain evidence="1">N3_P5</strain>
    </source>
</reference>
<name>A0A6N4E7D1_9GAMM</name>
<dbReference type="Proteomes" id="UP000250928">
    <property type="component" value="Unassembled WGS sequence"/>
</dbReference>
<evidence type="ECO:0008006" key="3">
    <source>
        <dbReference type="Google" id="ProtNLM"/>
    </source>
</evidence>
<evidence type="ECO:0000313" key="1">
    <source>
        <dbReference type="EMBL" id="PUE04866.1"/>
    </source>
</evidence>
<gene>
    <name evidence="1" type="ORF">C3L24_02430</name>
</gene>